<dbReference type="Pfam" id="PF06722">
    <property type="entry name" value="EryCIII-like_C"/>
    <property type="match status" value="1"/>
</dbReference>
<dbReference type="RefSeq" id="WP_009946866.1">
    <property type="nucleotide sequence ID" value="NZ_BAAAGS010000009.1"/>
</dbReference>
<dbReference type="EMBL" id="BAAAGS010000009">
    <property type="protein sequence ID" value="GAA0520508.1"/>
    <property type="molecule type" value="Genomic_DNA"/>
</dbReference>
<dbReference type="Proteomes" id="UP001500729">
    <property type="component" value="Unassembled WGS sequence"/>
</dbReference>
<keyword evidence="3" id="KW-1185">Reference proteome</keyword>
<dbReference type="InterPro" id="IPR050426">
    <property type="entry name" value="Glycosyltransferase_28"/>
</dbReference>
<comment type="caution">
    <text evidence="2">The sequence shown here is derived from an EMBL/GenBank/DDBJ whole genome shotgun (WGS) entry which is preliminary data.</text>
</comment>
<dbReference type="PANTHER" id="PTHR48050">
    <property type="entry name" value="STEROL 3-BETA-GLUCOSYLTRANSFERASE"/>
    <property type="match status" value="1"/>
</dbReference>
<protein>
    <submittedName>
        <fullName evidence="2">Glycosyltransferase</fullName>
    </submittedName>
</protein>
<proteinExistence type="predicted"/>
<sequence>MRVLCTAMGSPSHARAVLPFARALATRGHHVLVATPAHLTHVFDCEPLHTAAVLPDMAATARELTHLMREDSADPRTAHTKLLVALATGPHATGAARALLPLAEDFAPDLVLRDGAELGGFLVAEERGIPHLPVPSGNANLLTPERLAPVLDRRRAEAALTTPVEPETIYRYGRLDCMPASCSFADPGMPGARRYRQPDLVSRDEVLPTWIAELPSDRPLVLAALGTALPMLTGMRRHGVALPDHLNDPATLLRTITTALSPLCCEAIVVTGGIDPGPLTAPAHIRLTDRVPQPLLLQCSDLFLTHGGYNGIREAVRAGVPMAVLPQFGDQPHNADRVTELGLGRRCEPDADDITAACEQLLTDDKTQAAVRQAQRAMLALPDVTTAADDLAGLVEEHRTAG</sequence>
<dbReference type="CDD" id="cd03784">
    <property type="entry name" value="GT1_Gtf-like"/>
    <property type="match status" value="1"/>
</dbReference>
<dbReference type="InterPro" id="IPR010610">
    <property type="entry name" value="EryCIII-like_C"/>
</dbReference>
<name>A0ABN1CK34_SACER</name>
<dbReference type="InterPro" id="IPR002213">
    <property type="entry name" value="UDP_glucos_trans"/>
</dbReference>
<evidence type="ECO:0000313" key="3">
    <source>
        <dbReference type="Proteomes" id="UP001500729"/>
    </source>
</evidence>
<organism evidence="2 3">
    <name type="scientific">Saccharopolyspora erythraea</name>
    <name type="common">Streptomyces erythraeus</name>
    <dbReference type="NCBI Taxonomy" id="1836"/>
    <lineage>
        <taxon>Bacteria</taxon>
        <taxon>Bacillati</taxon>
        <taxon>Actinomycetota</taxon>
        <taxon>Actinomycetes</taxon>
        <taxon>Pseudonocardiales</taxon>
        <taxon>Pseudonocardiaceae</taxon>
        <taxon>Saccharopolyspora</taxon>
    </lineage>
</organism>
<accession>A0ABN1CK34</accession>
<feature type="domain" description="Erythromycin biosynthesis protein CIII-like C-terminal" evidence="1">
    <location>
        <begin position="280"/>
        <end position="391"/>
    </location>
</feature>
<dbReference type="SUPFAM" id="SSF53756">
    <property type="entry name" value="UDP-Glycosyltransferase/glycogen phosphorylase"/>
    <property type="match status" value="1"/>
</dbReference>
<dbReference type="Gene3D" id="3.40.50.2000">
    <property type="entry name" value="Glycogen Phosphorylase B"/>
    <property type="match status" value="2"/>
</dbReference>
<evidence type="ECO:0000259" key="1">
    <source>
        <dbReference type="Pfam" id="PF06722"/>
    </source>
</evidence>
<gene>
    <name evidence="2" type="ORF">GCM10009533_19560</name>
</gene>
<reference evidence="2 3" key="1">
    <citation type="journal article" date="2019" name="Int. J. Syst. Evol. Microbiol.">
        <title>The Global Catalogue of Microorganisms (GCM) 10K type strain sequencing project: providing services to taxonomists for standard genome sequencing and annotation.</title>
        <authorList>
            <consortium name="The Broad Institute Genomics Platform"/>
            <consortium name="The Broad Institute Genome Sequencing Center for Infectious Disease"/>
            <person name="Wu L."/>
            <person name="Ma J."/>
        </authorList>
    </citation>
    <scope>NUCLEOTIDE SEQUENCE [LARGE SCALE GENOMIC DNA]</scope>
    <source>
        <strain evidence="2 3">JCM 10303</strain>
    </source>
</reference>
<dbReference type="PANTHER" id="PTHR48050:SF13">
    <property type="entry name" value="STEROL 3-BETA-GLUCOSYLTRANSFERASE UGT80A2"/>
    <property type="match status" value="1"/>
</dbReference>
<evidence type="ECO:0000313" key="2">
    <source>
        <dbReference type="EMBL" id="GAA0520508.1"/>
    </source>
</evidence>